<comment type="caution">
    <text evidence="1">The sequence shown here is derived from an EMBL/GenBank/DDBJ whole genome shotgun (WGS) entry which is preliminary data.</text>
</comment>
<name>A0A246FK02_9BACT</name>
<dbReference type="RefSeq" id="WP_088464669.1">
    <property type="nucleotide sequence ID" value="NZ_NIRR01000018.1"/>
</dbReference>
<dbReference type="Proteomes" id="UP000197277">
    <property type="component" value="Unassembled WGS sequence"/>
</dbReference>
<proteinExistence type="predicted"/>
<accession>A0A246FK02</accession>
<reference evidence="1 2" key="1">
    <citation type="submission" date="2017-06" db="EMBL/GenBank/DDBJ databases">
        <title>Hymenobacter amundsenii sp. nov. isolated from regoliths in Antarctica.</title>
        <authorList>
            <person name="Sedlacek I."/>
            <person name="Kralova S."/>
            <person name="Pantucek R."/>
            <person name="Svec P."/>
            <person name="Holochova P."/>
            <person name="Stankova E."/>
            <person name="Vrbovska V."/>
            <person name="Busse H.-J."/>
        </authorList>
    </citation>
    <scope>NUCLEOTIDE SEQUENCE [LARGE SCALE GENOMIC DNA]</scope>
    <source>
        <strain evidence="1 2">CCM 8682</strain>
    </source>
</reference>
<evidence type="ECO:0000313" key="2">
    <source>
        <dbReference type="Proteomes" id="UP000197277"/>
    </source>
</evidence>
<protein>
    <submittedName>
        <fullName evidence="1">Uncharacterized protein</fullName>
    </submittedName>
</protein>
<sequence length="114" mass="12376">MIRSAKLFETAGHQLLICIAAFDCPCTKPTCPGSVLGIRLQTVGQFPKGEALVQADCELPIDISACAIIIETLQQRHARELLEIVQSTGYGMRIDNEARQAILAVLKKAALEQV</sequence>
<dbReference type="EMBL" id="NIRR01000018">
    <property type="protein sequence ID" value="OWP62906.1"/>
    <property type="molecule type" value="Genomic_DNA"/>
</dbReference>
<organism evidence="1 2">
    <name type="scientific">Hymenobacter amundsenii</name>
    <dbReference type="NCBI Taxonomy" id="2006685"/>
    <lineage>
        <taxon>Bacteria</taxon>
        <taxon>Pseudomonadati</taxon>
        <taxon>Bacteroidota</taxon>
        <taxon>Cytophagia</taxon>
        <taxon>Cytophagales</taxon>
        <taxon>Hymenobacteraceae</taxon>
        <taxon>Hymenobacter</taxon>
    </lineage>
</organism>
<dbReference type="AlphaFoldDB" id="A0A246FK02"/>
<keyword evidence="2" id="KW-1185">Reference proteome</keyword>
<evidence type="ECO:0000313" key="1">
    <source>
        <dbReference type="EMBL" id="OWP62906.1"/>
    </source>
</evidence>
<gene>
    <name evidence="1" type="ORF">CDA63_11855</name>
</gene>